<dbReference type="GO" id="GO:0008195">
    <property type="term" value="F:phosphatidate phosphatase activity"/>
    <property type="evidence" value="ECO:0007669"/>
    <property type="project" value="TreeGrafter"/>
</dbReference>
<keyword evidence="5" id="KW-1185">Reference proteome</keyword>
<comment type="caution">
    <text evidence="4">The sequence shown here is derived from an EMBL/GenBank/DDBJ whole genome shotgun (WGS) entry which is preliminary data.</text>
</comment>
<feature type="region of interest" description="Disordered" evidence="2">
    <location>
        <begin position="74"/>
        <end position="109"/>
    </location>
</feature>
<feature type="compositionally biased region" description="Basic residues" evidence="2">
    <location>
        <begin position="79"/>
        <end position="91"/>
    </location>
</feature>
<evidence type="ECO:0000313" key="4">
    <source>
        <dbReference type="EMBL" id="KAL0487488.1"/>
    </source>
</evidence>
<dbReference type="InterPro" id="IPR026058">
    <property type="entry name" value="LIPIN"/>
</dbReference>
<gene>
    <name evidence="4" type="ORF">AKO1_004161</name>
</gene>
<feature type="compositionally biased region" description="Polar residues" evidence="2">
    <location>
        <begin position="139"/>
        <end position="152"/>
    </location>
</feature>
<dbReference type="InterPro" id="IPR031315">
    <property type="entry name" value="LNS2/PITP"/>
</dbReference>
<evidence type="ECO:0000256" key="1">
    <source>
        <dbReference type="ARBA" id="ARBA00005476"/>
    </source>
</evidence>
<dbReference type="SUPFAM" id="SSF56784">
    <property type="entry name" value="HAD-like"/>
    <property type="match status" value="1"/>
</dbReference>
<feature type="compositionally biased region" description="Polar residues" evidence="2">
    <location>
        <begin position="159"/>
        <end position="169"/>
    </location>
</feature>
<dbReference type="InterPro" id="IPR007651">
    <property type="entry name" value="Lipin_N"/>
</dbReference>
<evidence type="ECO:0000313" key="5">
    <source>
        <dbReference type="Proteomes" id="UP001431209"/>
    </source>
</evidence>
<sequence>MSATDIIVVLQPDGSVKITPFFIRFYKKQKSSRFVSVVVNGQVVKETSKQRLVVEAGDSHAKFIEVESTDTLEPVEKKERKRDRILKHIRSHSSSSFGSSTSHSTNNTSGDSTYSNCLFPCASPNISPNVDPRLEGQQRRTLSSHTFSNLSISPGGDYVNTQKSPSPSSGRRHFIRPLFKKFLSTSSSKAGGGGGGNDTLQVNCNDAQAVASPKTPGDASSVVDNFDVLRQIDQASREITPNCVPDTPDADLYRPIKSEVYINQPQEPYVDDDLDDIQFVNCYDQEEEDRIEAHRRKALERDNNHSHQVNQPAFKIDSPGGRSRSLSFQERQSKREEDPALGRRARWSASLMARIEDESPPLIELVPPINYFAGIRLDKEVNRISFILSATGETIHARLFLWRHNQKCVVSDVDGTITKSDVKGILYTRMGMVHYTHEGISSLYAQIATNGYKFLYLTARPITNIDSVRSYIDGINQLETKMPLGPVITSPNGTFNALAREVVLKRPEVFKKAILTVVRDCFSENPFLAGFGNKPTDCASYIHAGIDPMRSFRINSRGKVVIAASEESFDTYLQVKKQINTLFPSMSTPGNGNQVVDFFNKIGDAVKDKVEEVKDKVEEYKEKRK</sequence>
<protein>
    <submittedName>
        <fullName evidence="4">Ned1</fullName>
    </submittedName>
</protein>
<feature type="compositionally biased region" description="Basic and acidic residues" evidence="2">
    <location>
        <begin position="331"/>
        <end position="341"/>
    </location>
</feature>
<dbReference type="SMART" id="SM00775">
    <property type="entry name" value="LNS2"/>
    <property type="match status" value="1"/>
</dbReference>
<dbReference type="InterPro" id="IPR013209">
    <property type="entry name" value="LNS2"/>
</dbReference>
<dbReference type="Proteomes" id="UP001431209">
    <property type="component" value="Unassembled WGS sequence"/>
</dbReference>
<name>A0AAW2ZCG5_9EUKA</name>
<dbReference type="PANTHER" id="PTHR12181">
    <property type="entry name" value="LIPIN"/>
    <property type="match status" value="1"/>
</dbReference>
<evidence type="ECO:0000256" key="2">
    <source>
        <dbReference type="SAM" id="MobiDB-lite"/>
    </source>
</evidence>
<dbReference type="AlphaFoldDB" id="A0AAW2ZCG5"/>
<proteinExistence type="inferred from homology"/>
<accession>A0AAW2ZCG5</accession>
<feature type="region of interest" description="Disordered" evidence="2">
    <location>
        <begin position="300"/>
        <end position="341"/>
    </location>
</feature>
<dbReference type="InterPro" id="IPR036412">
    <property type="entry name" value="HAD-like_sf"/>
</dbReference>
<evidence type="ECO:0000259" key="3">
    <source>
        <dbReference type="SMART" id="SM00775"/>
    </source>
</evidence>
<comment type="similarity">
    <text evidence="1">Belongs to the lipin family.</text>
</comment>
<feature type="domain" description="LNS2/PITP" evidence="3">
    <location>
        <begin position="408"/>
        <end position="563"/>
    </location>
</feature>
<feature type="region of interest" description="Disordered" evidence="2">
    <location>
        <begin position="128"/>
        <end position="172"/>
    </location>
</feature>
<dbReference type="EMBL" id="JAOPGA020001346">
    <property type="protein sequence ID" value="KAL0487488.1"/>
    <property type="molecule type" value="Genomic_DNA"/>
</dbReference>
<feature type="compositionally biased region" description="Low complexity" evidence="2">
    <location>
        <begin position="92"/>
        <end position="109"/>
    </location>
</feature>
<reference evidence="4 5" key="1">
    <citation type="submission" date="2024-03" db="EMBL/GenBank/DDBJ databases">
        <title>The Acrasis kona genome and developmental transcriptomes reveal deep origins of eukaryotic multicellular pathways.</title>
        <authorList>
            <person name="Sheikh S."/>
            <person name="Fu C.-J."/>
            <person name="Brown M.W."/>
            <person name="Baldauf S.L."/>
        </authorList>
    </citation>
    <scope>NUCLEOTIDE SEQUENCE [LARGE SCALE GENOMIC DNA]</scope>
    <source>
        <strain evidence="4 5">ATCC MYA-3509</strain>
    </source>
</reference>
<organism evidence="4 5">
    <name type="scientific">Acrasis kona</name>
    <dbReference type="NCBI Taxonomy" id="1008807"/>
    <lineage>
        <taxon>Eukaryota</taxon>
        <taxon>Discoba</taxon>
        <taxon>Heterolobosea</taxon>
        <taxon>Tetramitia</taxon>
        <taxon>Eutetramitia</taxon>
        <taxon>Acrasidae</taxon>
        <taxon>Acrasis</taxon>
    </lineage>
</organism>
<dbReference type="Pfam" id="PF04571">
    <property type="entry name" value="Lipin_N"/>
    <property type="match status" value="1"/>
</dbReference>
<dbReference type="Pfam" id="PF08235">
    <property type="entry name" value="LNS2"/>
    <property type="match status" value="1"/>
</dbReference>
<dbReference type="PANTHER" id="PTHR12181:SF12">
    <property type="entry name" value="PHOSPHATIDATE PHOSPHATASE"/>
    <property type="match status" value="1"/>
</dbReference>